<name>A0ABX6V8L5_9GAMM</name>
<gene>
    <name evidence="2" type="ORF">FM038_017340</name>
</gene>
<dbReference type="RefSeq" id="WP_142874603.1">
    <property type="nucleotide sequence ID" value="NZ_CP045503.2"/>
</dbReference>
<dbReference type="EMBL" id="CP045503">
    <property type="protein sequence ID" value="QPG58985.1"/>
    <property type="molecule type" value="Genomic_DNA"/>
</dbReference>
<protein>
    <submittedName>
        <fullName evidence="2">Uncharacterized protein</fullName>
    </submittedName>
</protein>
<proteinExistence type="predicted"/>
<keyword evidence="1" id="KW-0175">Coiled coil</keyword>
<dbReference type="Proteomes" id="UP000316416">
    <property type="component" value="Chromosome"/>
</dbReference>
<sequence>MTKQDTKVTDLSAEQEKAVVETKEVLASKQDVLIKIGQAQAFSYTAKLLTVSELKVLKEIKESRAYKGLTYTNDKGELLTVSGWGECCQYILGGSQQHIDERLNNLTMFGEEFFEASQNMGLGYRDLRKLRQLPEEEQALVIDCEAIDTGDKEAVKELIEDLTDKHAKEKVQLKEQLDESQKLATVRNNLLQDANSRLNNTTEELMQLKVDKNAAPEPDQWAKQVYDINQLSTRIAAKAIELTEQLDDVSETIMSAEVDEQHSQRALEHMAAVQVHCVDQLFLAINTLSIETRQRFEFFVSQSRPMYSEEEILAIETEIEARG</sequence>
<organism evidence="2 3">
    <name type="scientific">Shewanella eurypsychrophilus</name>
    <dbReference type="NCBI Taxonomy" id="2593656"/>
    <lineage>
        <taxon>Bacteria</taxon>
        <taxon>Pseudomonadati</taxon>
        <taxon>Pseudomonadota</taxon>
        <taxon>Gammaproteobacteria</taxon>
        <taxon>Alteromonadales</taxon>
        <taxon>Shewanellaceae</taxon>
        <taxon>Shewanella</taxon>
    </lineage>
</organism>
<reference evidence="2" key="1">
    <citation type="submission" date="2021-07" db="EMBL/GenBank/DDBJ databases">
        <title>Shewanella sp. YLB-07 whole genome sequence.</title>
        <authorList>
            <person name="Yu L."/>
        </authorList>
    </citation>
    <scope>NUCLEOTIDE SEQUENCE</scope>
    <source>
        <strain evidence="2">YLB-08</strain>
    </source>
</reference>
<feature type="coiled-coil region" evidence="1">
    <location>
        <begin position="152"/>
        <end position="211"/>
    </location>
</feature>
<keyword evidence="3" id="KW-1185">Reference proteome</keyword>
<evidence type="ECO:0000256" key="1">
    <source>
        <dbReference type="SAM" id="Coils"/>
    </source>
</evidence>
<evidence type="ECO:0000313" key="2">
    <source>
        <dbReference type="EMBL" id="QPG58985.1"/>
    </source>
</evidence>
<evidence type="ECO:0000313" key="3">
    <source>
        <dbReference type="Proteomes" id="UP000316416"/>
    </source>
</evidence>
<accession>A0ABX6V8L5</accession>